<accession>A0ABX9QGR3</accession>
<organism evidence="1 2">
    <name type="scientific">Corallococcus praedator</name>
    <dbReference type="NCBI Taxonomy" id="2316724"/>
    <lineage>
        <taxon>Bacteria</taxon>
        <taxon>Pseudomonadati</taxon>
        <taxon>Myxococcota</taxon>
        <taxon>Myxococcia</taxon>
        <taxon>Myxococcales</taxon>
        <taxon>Cystobacterineae</taxon>
        <taxon>Myxococcaceae</taxon>
        <taxon>Corallococcus</taxon>
    </lineage>
</organism>
<comment type="caution">
    <text evidence="1">The sequence shown here is derived from an EMBL/GenBank/DDBJ whole genome shotgun (WGS) entry which is preliminary data.</text>
</comment>
<dbReference type="EMBL" id="RAWI01000132">
    <property type="protein sequence ID" value="RKI07132.1"/>
    <property type="molecule type" value="Genomic_DNA"/>
</dbReference>
<evidence type="ECO:0000313" key="1">
    <source>
        <dbReference type="EMBL" id="RKI07132.1"/>
    </source>
</evidence>
<sequence length="470" mass="52381">MAQRAAVVEYGQSWFFTSPWDPLVRRRGDALGLRGLSDQYADALAPDLSNGTVDARWITLLSWCLKASHDVWVKAEGDSGLGSRAAQQRRYAWLRPLELLWVTWTLRAGNPGGRQLRGQRAVRKWLASGERGERFGMPPEQFHRYRQTGLYGAYRTLLRRVPGLTLGEHGPDGWTPSTVVNDLFDHVNRRLPKQARFRDEILENGTQWGRWREREEFWWIKAGWGLDVQGLEELFPTEAGVSKPLPEEERELLRGCLFPKDHRRLVVARVLKGVEPGSRHVDLCDLLAADSVLRASDAGPLLATLPAFTRLADAGMEAMRALWAAIGASDQAGGPEVADLASAPEIQQPLSRLVESSRTWNAREDLATLRAGEASVVLASAMAGARTPGDQLRALARHHELHGGGLRWFRLRRGRVEPLLPQNGAAASPYRFRLWPLARLARQCGVADTRMALEAALSRDEDAPDEGDEA</sequence>
<evidence type="ECO:0000313" key="2">
    <source>
        <dbReference type="Proteomes" id="UP000278907"/>
    </source>
</evidence>
<reference evidence="1 2" key="1">
    <citation type="submission" date="2018-09" db="EMBL/GenBank/DDBJ databases">
        <authorList>
            <person name="Livingstone P.G."/>
            <person name="Whitworth D.E."/>
        </authorList>
    </citation>
    <scope>NUCLEOTIDE SEQUENCE [LARGE SCALE GENOMIC DNA]</scope>
    <source>
        <strain evidence="1 2">CA031B</strain>
    </source>
</reference>
<dbReference type="Proteomes" id="UP000278907">
    <property type="component" value="Unassembled WGS sequence"/>
</dbReference>
<gene>
    <name evidence="1" type="ORF">D7Y13_18665</name>
</gene>
<protein>
    <submittedName>
        <fullName evidence="1">Uncharacterized protein</fullName>
    </submittedName>
</protein>
<proteinExistence type="predicted"/>
<name>A0ABX9QGR3_9BACT</name>
<keyword evidence="2" id="KW-1185">Reference proteome</keyword>